<dbReference type="InterPro" id="IPR000983">
    <property type="entry name" value="Bac_GSPG_pilin"/>
</dbReference>
<keyword evidence="5 6" id="KW-0472">Membrane</keyword>
<dbReference type="Proteomes" id="UP001501074">
    <property type="component" value="Unassembled WGS sequence"/>
</dbReference>
<evidence type="ECO:0000313" key="7">
    <source>
        <dbReference type="EMBL" id="GAA3637640.1"/>
    </source>
</evidence>
<dbReference type="EMBL" id="BAAAZO010000012">
    <property type="protein sequence ID" value="GAA3637640.1"/>
    <property type="molecule type" value="Genomic_DNA"/>
</dbReference>
<proteinExistence type="predicted"/>
<gene>
    <name evidence="7" type="ORF">GCM10022223_65690</name>
</gene>
<dbReference type="RefSeq" id="WP_231481556.1">
    <property type="nucleotide sequence ID" value="NZ_BAAAZO010000012.1"/>
</dbReference>
<keyword evidence="2" id="KW-0488">Methylation</keyword>
<evidence type="ECO:0000256" key="6">
    <source>
        <dbReference type="SAM" id="Phobius"/>
    </source>
</evidence>
<dbReference type="Pfam" id="PF07963">
    <property type="entry name" value="N_methyl"/>
    <property type="match status" value="1"/>
</dbReference>
<evidence type="ECO:0000313" key="8">
    <source>
        <dbReference type="Proteomes" id="UP001501074"/>
    </source>
</evidence>
<protein>
    <recommendedName>
        <fullName evidence="9">Prepilin-type N-terminal cleavage/methylation domain-containing protein</fullName>
    </recommendedName>
</protein>
<evidence type="ECO:0000256" key="1">
    <source>
        <dbReference type="ARBA" id="ARBA00004167"/>
    </source>
</evidence>
<comment type="caution">
    <text evidence="7">The sequence shown here is derived from an EMBL/GenBank/DDBJ whole genome shotgun (WGS) entry which is preliminary data.</text>
</comment>
<evidence type="ECO:0000256" key="3">
    <source>
        <dbReference type="ARBA" id="ARBA00022692"/>
    </source>
</evidence>
<evidence type="ECO:0000256" key="2">
    <source>
        <dbReference type="ARBA" id="ARBA00022481"/>
    </source>
</evidence>
<feature type="transmembrane region" description="Helical" evidence="6">
    <location>
        <begin position="21"/>
        <end position="40"/>
    </location>
</feature>
<keyword evidence="4 6" id="KW-1133">Transmembrane helix</keyword>
<dbReference type="PRINTS" id="PR00813">
    <property type="entry name" value="BCTERIALGSPG"/>
</dbReference>
<accession>A0ABP7APJ8</accession>
<organism evidence="7 8">
    <name type="scientific">Kineosporia mesophila</name>
    <dbReference type="NCBI Taxonomy" id="566012"/>
    <lineage>
        <taxon>Bacteria</taxon>
        <taxon>Bacillati</taxon>
        <taxon>Actinomycetota</taxon>
        <taxon>Actinomycetes</taxon>
        <taxon>Kineosporiales</taxon>
        <taxon>Kineosporiaceae</taxon>
        <taxon>Kineosporia</taxon>
    </lineage>
</organism>
<keyword evidence="3 6" id="KW-0812">Transmembrane</keyword>
<dbReference type="Gene3D" id="3.30.700.10">
    <property type="entry name" value="Glycoprotein, Type 4 Pilin"/>
    <property type="match status" value="1"/>
</dbReference>
<dbReference type="PANTHER" id="PTHR30093:SF44">
    <property type="entry name" value="TYPE II SECRETION SYSTEM CORE PROTEIN G"/>
    <property type="match status" value="1"/>
</dbReference>
<dbReference type="PROSITE" id="PS00409">
    <property type="entry name" value="PROKAR_NTER_METHYL"/>
    <property type="match status" value="1"/>
</dbReference>
<name>A0ABP7APJ8_9ACTN</name>
<dbReference type="InterPro" id="IPR012902">
    <property type="entry name" value="N_methyl_site"/>
</dbReference>
<reference evidence="8" key="1">
    <citation type="journal article" date="2019" name="Int. J. Syst. Evol. Microbiol.">
        <title>The Global Catalogue of Microorganisms (GCM) 10K type strain sequencing project: providing services to taxonomists for standard genome sequencing and annotation.</title>
        <authorList>
            <consortium name="The Broad Institute Genomics Platform"/>
            <consortium name="The Broad Institute Genome Sequencing Center for Infectious Disease"/>
            <person name="Wu L."/>
            <person name="Ma J."/>
        </authorList>
    </citation>
    <scope>NUCLEOTIDE SEQUENCE [LARGE SCALE GENOMIC DNA]</scope>
    <source>
        <strain evidence="8">JCM 16902</strain>
    </source>
</reference>
<evidence type="ECO:0000256" key="4">
    <source>
        <dbReference type="ARBA" id="ARBA00022989"/>
    </source>
</evidence>
<keyword evidence="8" id="KW-1185">Reference proteome</keyword>
<evidence type="ECO:0000256" key="5">
    <source>
        <dbReference type="ARBA" id="ARBA00023136"/>
    </source>
</evidence>
<dbReference type="SUPFAM" id="SSF54523">
    <property type="entry name" value="Pili subunits"/>
    <property type="match status" value="1"/>
</dbReference>
<dbReference type="InterPro" id="IPR045584">
    <property type="entry name" value="Pilin-like"/>
</dbReference>
<sequence length="151" mass="15818">MLARIRKSMKEKDQGFTLIELLVVMIIIGILAAIAIPVFLSQRKKAQDSATKSDVSTLGKEIASYYVDAGTAPTVAITSSQYYVNGASVGKVSSNVYFTGSANKAGVDSTWTTTAWTSSSWCVSLANDSGSKVWSYSAANGLQSPAAGTGC</sequence>
<dbReference type="PANTHER" id="PTHR30093">
    <property type="entry name" value="GENERAL SECRETION PATHWAY PROTEIN G"/>
    <property type="match status" value="1"/>
</dbReference>
<dbReference type="NCBIfam" id="TIGR02532">
    <property type="entry name" value="IV_pilin_GFxxxE"/>
    <property type="match status" value="1"/>
</dbReference>
<comment type="subcellular location">
    <subcellularLocation>
        <location evidence="1">Membrane</location>
        <topology evidence="1">Single-pass membrane protein</topology>
    </subcellularLocation>
</comment>
<evidence type="ECO:0008006" key="9">
    <source>
        <dbReference type="Google" id="ProtNLM"/>
    </source>
</evidence>